<sequence>MEQTFSKVFPSGRSRPATYGYRPLDPVPPALPAGLSTVSVLILSRLSSWIFSNFYPGSIISIRQRRRYGTDFPKIVHRGRSDSDLWISLLDTYSNRSAS</sequence>
<accession>A0A8X6GH00</accession>
<keyword evidence="3" id="KW-1185">Reference proteome</keyword>
<dbReference type="AlphaFoldDB" id="A0A8X6GH00"/>
<comment type="caution">
    <text evidence="2">The sequence shown here is derived from an EMBL/GenBank/DDBJ whole genome shotgun (WGS) entry which is preliminary data.</text>
</comment>
<feature type="region of interest" description="Disordered" evidence="1">
    <location>
        <begin position="1"/>
        <end position="20"/>
    </location>
</feature>
<name>A0A8X6GH00_TRICU</name>
<evidence type="ECO:0000313" key="2">
    <source>
        <dbReference type="EMBL" id="GFR04172.1"/>
    </source>
</evidence>
<evidence type="ECO:0000256" key="1">
    <source>
        <dbReference type="SAM" id="MobiDB-lite"/>
    </source>
</evidence>
<dbReference type="Proteomes" id="UP000887116">
    <property type="component" value="Unassembled WGS sequence"/>
</dbReference>
<proteinExistence type="predicted"/>
<organism evidence="2 3">
    <name type="scientific">Trichonephila clavata</name>
    <name type="common">Joro spider</name>
    <name type="synonym">Nephila clavata</name>
    <dbReference type="NCBI Taxonomy" id="2740835"/>
    <lineage>
        <taxon>Eukaryota</taxon>
        <taxon>Metazoa</taxon>
        <taxon>Ecdysozoa</taxon>
        <taxon>Arthropoda</taxon>
        <taxon>Chelicerata</taxon>
        <taxon>Arachnida</taxon>
        <taxon>Araneae</taxon>
        <taxon>Araneomorphae</taxon>
        <taxon>Entelegynae</taxon>
        <taxon>Araneoidea</taxon>
        <taxon>Nephilidae</taxon>
        <taxon>Trichonephila</taxon>
    </lineage>
</organism>
<dbReference type="EMBL" id="BMAO01005825">
    <property type="protein sequence ID" value="GFR04172.1"/>
    <property type="molecule type" value="Genomic_DNA"/>
</dbReference>
<evidence type="ECO:0000313" key="3">
    <source>
        <dbReference type="Proteomes" id="UP000887116"/>
    </source>
</evidence>
<reference evidence="2" key="1">
    <citation type="submission" date="2020-07" db="EMBL/GenBank/DDBJ databases">
        <title>Multicomponent nature underlies the extraordinary mechanical properties of spider dragline silk.</title>
        <authorList>
            <person name="Kono N."/>
            <person name="Nakamura H."/>
            <person name="Mori M."/>
            <person name="Yoshida Y."/>
            <person name="Ohtoshi R."/>
            <person name="Malay A.D."/>
            <person name="Moran D.A.P."/>
            <person name="Tomita M."/>
            <person name="Numata K."/>
            <person name="Arakawa K."/>
        </authorList>
    </citation>
    <scope>NUCLEOTIDE SEQUENCE</scope>
</reference>
<protein>
    <submittedName>
        <fullName evidence="2">Uncharacterized protein</fullName>
    </submittedName>
</protein>
<gene>
    <name evidence="2" type="ORF">TNCT_467451</name>
</gene>